<gene>
    <name evidence="1" type="ORF">AMECASPLE_034003</name>
</gene>
<accession>A0ABV0ZFS7</accession>
<dbReference type="EMBL" id="JAHRIP010061155">
    <property type="protein sequence ID" value="MEQ2305093.1"/>
    <property type="molecule type" value="Genomic_DNA"/>
</dbReference>
<feature type="non-terminal residue" evidence="1">
    <location>
        <position position="1"/>
    </location>
</feature>
<reference evidence="1 2" key="1">
    <citation type="submission" date="2021-06" db="EMBL/GenBank/DDBJ databases">
        <authorList>
            <person name="Palmer J.M."/>
        </authorList>
    </citation>
    <scope>NUCLEOTIDE SEQUENCE [LARGE SCALE GENOMIC DNA]</scope>
    <source>
        <strain evidence="1 2">AS_MEX2019</strain>
        <tissue evidence="1">Muscle</tissue>
    </source>
</reference>
<proteinExistence type="predicted"/>
<name>A0ABV0ZFS7_9TELE</name>
<sequence length="56" mass="6192">HTRTYPPNSARSPGVIICSYHDAAVPLPSDVPSRDQNLTSRFSSLDSKPFKFFPVS</sequence>
<keyword evidence="2" id="KW-1185">Reference proteome</keyword>
<organism evidence="1 2">
    <name type="scientific">Ameca splendens</name>
    <dbReference type="NCBI Taxonomy" id="208324"/>
    <lineage>
        <taxon>Eukaryota</taxon>
        <taxon>Metazoa</taxon>
        <taxon>Chordata</taxon>
        <taxon>Craniata</taxon>
        <taxon>Vertebrata</taxon>
        <taxon>Euteleostomi</taxon>
        <taxon>Actinopterygii</taxon>
        <taxon>Neopterygii</taxon>
        <taxon>Teleostei</taxon>
        <taxon>Neoteleostei</taxon>
        <taxon>Acanthomorphata</taxon>
        <taxon>Ovalentaria</taxon>
        <taxon>Atherinomorphae</taxon>
        <taxon>Cyprinodontiformes</taxon>
        <taxon>Goodeidae</taxon>
        <taxon>Ameca</taxon>
    </lineage>
</organism>
<evidence type="ECO:0000313" key="1">
    <source>
        <dbReference type="EMBL" id="MEQ2305093.1"/>
    </source>
</evidence>
<evidence type="ECO:0000313" key="2">
    <source>
        <dbReference type="Proteomes" id="UP001469553"/>
    </source>
</evidence>
<comment type="caution">
    <text evidence="1">The sequence shown here is derived from an EMBL/GenBank/DDBJ whole genome shotgun (WGS) entry which is preliminary data.</text>
</comment>
<protein>
    <submittedName>
        <fullName evidence="1">Uncharacterized protein</fullName>
    </submittedName>
</protein>
<dbReference type="Proteomes" id="UP001469553">
    <property type="component" value="Unassembled WGS sequence"/>
</dbReference>